<dbReference type="AlphaFoldDB" id="A0A377K1V1"/>
<keyword evidence="1" id="KW-0812">Transmembrane</keyword>
<protein>
    <submittedName>
        <fullName evidence="2">Iron compound ABC transporter permease</fullName>
    </submittedName>
</protein>
<dbReference type="EMBL" id="UGEM01000004">
    <property type="protein sequence ID" value="STP17653.1"/>
    <property type="molecule type" value="Genomic_DNA"/>
</dbReference>
<evidence type="ECO:0000313" key="2">
    <source>
        <dbReference type="EMBL" id="STP17653.1"/>
    </source>
</evidence>
<reference evidence="2 3" key="1">
    <citation type="submission" date="2018-06" db="EMBL/GenBank/DDBJ databases">
        <authorList>
            <consortium name="Pathogen Informatics"/>
            <person name="Doyle S."/>
        </authorList>
    </citation>
    <scope>NUCLEOTIDE SEQUENCE [LARGE SCALE GENOMIC DNA]</scope>
    <source>
        <strain evidence="2 3">NCTC9075</strain>
    </source>
</reference>
<organism evidence="2 3">
    <name type="scientific">Escherichia coli</name>
    <dbReference type="NCBI Taxonomy" id="562"/>
    <lineage>
        <taxon>Bacteria</taxon>
        <taxon>Pseudomonadati</taxon>
        <taxon>Pseudomonadota</taxon>
        <taxon>Gammaproteobacteria</taxon>
        <taxon>Enterobacterales</taxon>
        <taxon>Enterobacteriaceae</taxon>
        <taxon>Escherichia</taxon>
    </lineage>
</organism>
<name>A0A377K1V1_ECOLX</name>
<gene>
    <name evidence="2" type="primary">fitD</name>
    <name evidence="2" type="ORF">NCTC9075_01083</name>
</gene>
<evidence type="ECO:0000313" key="3">
    <source>
        <dbReference type="Proteomes" id="UP000254181"/>
    </source>
</evidence>
<evidence type="ECO:0000256" key="1">
    <source>
        <dbReference type="SAM" id="Phobius"/>
    </source>
</evidence>
<proteinExistence type="predicted"/>
<dbReference type="Proteomes" id="UP000254181">
    <property type="component" value="Unassembled WGS sequence"/>
</dbReference>
<keyword evidence="1" id="KW-1133">Transmembrane helix</keyword>
<sequence length="104" mass="11498">MSRIMNVGLRPLRVGKFSTLVRPKNLLLLGGLFLLAVGILIFGLMPGFFLCSGIGSRTSVVCSRKRKHRRTLYCAGYSLAESHHGIAMRGHVRYGRGRNAIHCT</sequence>
<accession>A0A377K1V1</accession>
<feature type="transmembrane region" description="Helical" evidence="1">
    <location>
        <begin position="26"/>
        <end position="49"/>
    </location>
</feature>
<keyword evidence="1" id="KW-0472">Membrane</keyword>